<protein>
    <submittedName>
        <fullName evidence="1">Uncharacterized protein</fullName>
    </submittedName>
</protein>
<name>A0A7J7ZCM9_RHIFE</name>
<gene>
    <name evidence="1" type="ORF">mRhiFer1_009790</name>
</gene>
<comment type="caution">
    <text evidence="1">The sequence shown here is derived from an EMBL/GenBank/DDBJ whole genome shotgun (WGS) entry which is preliminary data.</text>
</comment>
<dbReference type="EMBL" id="JACAGC010000004">
    <property type="protein sequence ID" value="KAF6372053.1"/>
    <property type="molecule type" value="Genomic_DNA"/>
</dbReference>
<evidence type="ECO:0000313" key="1">
    <source>
        <dbReference type="EMBL" id="KAF6372053.1"/>
    </source>
</evidence>
<reference evidence="1 2" key="1">
    <citation type="journal article" date="2020" name="Nature">
        <title>Six reference-quality genomes reveal evolution of bat adaptations.</title>
        <authorList>
            <person name="Jebb D."/>
            <person name="Huang Z."/>
            <person name="Pippel M."/>
            <person name="Hughes G.M."/>
            <person name="Lavrichenko K."/>
            <person name="Devanna P."/>
            <person name="Winkler S."/>
            <person name="Jermiin L.S."/>
            <person name="Skirmuntt E.C."/>
            <person name="Katzourakis A."/>
            <person name="Burkitt-Gray L."/>
            <person name="Ray D.A."/>
            <person name="Sullivan K.A.M."/>
            <person name="Roscito J.G."/>
            <person name="Kirilenko B.M."/>
            <person name="Davalos L.M."/>
            <person name="Corthals A.P."/>
            <person name="Power M.L."/>
            <person name="Jones G."/>
            <person name="Ransome R.D."/>
            <person name="Dechmann D.K.N."/>
            <person name="Locatelli A.G."/>
            <person name="Puechmaille S.J."/>
            <person name="Fedrigo O."/>
            <person name="Jarvis E.D."/>
            <person name="Hiller M."/>
            <person name="Vernes S.C."/>
            <person name="Myers E.W."/>
            <person name="Teeling E.C."/>
        </authorList>
    </citation>
    <scope>NUCLEOTIDE SEQUENCE [LARGE SCALE GENOMIC DNA]</scope>
    <source>
        <strain evidence="1">MRhiFer1</strain>
        <tissue evidence="1">Lung</tissue>
    </source>
</reference>
<accession>A0A7J7ZCM9</accession>
<dbReference type="PANTHER" id="PTHR47027:SF8">
    <property type="entry name" value="RIBONUCLEASE H"/>
    <property type="match status" value="1"/>
</dbReference>
<sequence length="143" mass="16376">MKVKGESAKARLHSNIRKTKFMTTEEIYNFNADNEGVDIVKDFTYPGSVISSDGDCSQEIKRRLRLRKAAMGELGKIMKSKDVSLEIKAKIIHTLVFPIIMYRCESWRVKKAEGKRSIHFELEESSVDAVDHQKDEQVGLRTN</sequence>
<evidence type="ECO:0000313" key="2">
    <source>
        <dbReference type="Proteomes" id="UP000585614"/>
    </source>
</evidence>
<dbReference type="AlphaFoldDB" id="A0A7J7ZCM9"/>
<organism evidence="1 2">
    <name type="scientific">Rhinolophus ferrumequinum</name>
    <name type="common">Greater horseshoe bat</name>
    <dbReference type="NCBI Taxonomy" id="59479"/>
    <lineage>
        <taxon>Eukaryota</taxon>
        <taxon>Metazoa</taxon>
        <taxon>Chordata</taxon>
        <taxon>Craniata</taxon>
        <taxon>Vertebrata</taxon>
        <taxon>Euteleostomi</taxon>
        <taxon>Mammalia</taxon>
        <taxon>Eutheria</taxon>
        <taxon>Laurasiatheria</taxon>
        <taxon>Chiroptera</taxon>
        <taxon>Yinpterochiroptera</taxon>
        <taxon>Rhinolophoidea</taxon>
        <taxon>Rhinolophidae</taxon>
        <taxon>Rhinolophinae</taxon>
        <taxon>Rhinolophus</taxon>
    </lineage>
</organism>
<dbReference type="PANTHER" id="PTHR47027">
    <property type="entry name" value="REVERSE TRANSCRIPTASE DOMAIN-CONTAINING PROTEIN"/>
    <property type="match status" value="1"/>
</dbReference>
<proteinExistence type="predicted"/>
<dbReference type="Proteomes" id="UP000585614">
    <property type="component" value="Unassembled WGS sequence"/>
</dbReference>